<name>A0ABN2BYJ4_9ACTN</name>
<dbReference type="InterPro" id="IPR050251">
    <property type="entry name" value="HpcH-HpaI_aldolase"/>
</dbReference>
<proteinExistence type="inferred from homology"/>
<evidence type="ECO:0000256" key="2">
    <source>
        <dbReference type="ARBA" id="ARBA00022723"/>
    </source>
</evidence>
<dbReference type="GO" id="GO:0016829">
    <property type="term" value="F:lyase activity"/>
    <property type="evidence" value="ECO:0007669"/>
    <property type="project" value="UniProtKB-KW"/>
</dbReference>
<evidence type="ECO:0000313" key="6">
    <source>
        <dbReference type="Proteomes" id="UP001500842"/>
    </source>
</evidence>
<protein>
    <submittedName>
        <fullName evidence="5">Aldolase/citrate lyase family protein</fullName>
    </submittedName>
</protein>
<gene>
    <name evidence="5" type="ORF">GCM10009788_58740</name>
</gene>
<keyword evidence="2" id="KW-0479">Metal-binding</keyword>
<dbReference type="Gene3D" id="3.20.20.60">
    <property type="entry name" value="Phosphoenolpyruvate-binding domains"/>
    <property type="match status" value="1"/>
</dbReference>
<keyword evidence="6" id="KW-1185">Reference proteome</keyword>
<evidence type="ECO:0000256" key="3">
    <source>
        <dbReference type="ARBA" id="ARBA00023239"/>
    </source>
</evidence>
<dbReference type="InterPro" id="IPR040442">
    <property type="entry name" value="Pyrv_kinase-like_dom_sf"/>
</dbReference>
<dbReference type="InterPro" id="IPR005000">
    <property type="entry name" value="Aldolase/citrate-lyase_domain"/>
</dbReference>
<organism evidence="5 6">
    <name type="scientific">Nocardioides humi</name>
    <dbReference type="NCBI Taxonomy" id="449461"/>
    <lineage>
        <taxon>Bacteria</taxon>
        <taxon>Bacillati</taxon>
        <taxon>Actinomycetota</taxon>
        <taxon>Actinomycetes</taxon>
        <taxon>Propionibacteriales</taxon>
        <taxon>Nocardioidaceae</taxon>
        <taxon>Nocardioides</taxon>
    </lineage>
</organism>
<dbReference type="RefSeq" id="WP_141004830.1">
    <property type="nucleotide sequence ID" value="NZ_BAAAOR010000052.1"/>
</dbReference>
<dbReference type="PANTHER" id="PTHR30502">
    <property type="entry name" value="2-KETO-3-DEOXY-L-RHAMNONATE ALDOLASE"/>
    <property type="match status" value="1"/>
</dbReference>
<dbReference type="InterPro" id="IPR015813">
    <property type="entry name" value="Pyrv/PenolPyrv_kinase-like_dom"/>
</dbReference>
<dbReference type="Pfam" id="PF03328">
    <property type="entry name" value="HpcH_HpaI"/>
    <property type="match status" value="1"/>
</dbReference>
<comment type="caution">
    <text evidence="5">The sequence shown here is derived from an EMBL/GenBank/DDBJ whole genome shotgun (WGS) entry which is preliminary data.</text>
</comment>
<dbReference type="Proteomes" id="UP001500842">
    <property type="component" value="Unassembled WGS sequence"/>
</dbReference>
<keyword evidence="3 5" id="KW-0456">Lyase</keyword>
<evidence type="ECO:0000256" key="1">
    <source>
        <dbReference type="ARBA" id="ARBA00005568"/>
    </source>
</evidence>
<reference evidence="5 6" key="1">
    <citation type="journal article" date="2019" name="Int. J. Syst. Evol. Microbiol.">
        <title>The Global Catalogue of Microorganisms (GCM) 10K type strain sequencing project: providing services to taxonomists for standard genome sequencing and annotation.</title>
        <authorList>
            <consortium name="The Broad Institute Genomics Platform"/>
            <consortium name="The Broad Institute Genome Sequencing Center for Infectious Disease"/>
            <person name="Wu L."/>
            <person name="Ma J."/>
        </authorList>
    </citation>
    <scope>NUCLEOTIDE SEQUENCE [LARGE SCALE GENOMIC DNA]</scope>
    <source>
        <strain evidence="5 6">JCM 14942</strain>
    </source>
</reference>
<evidence type="ECO:0000313" key="5">
    <source>
        <dbReference type="EMBL" id="GAA1549126.1"/>
    </source>
</evidence>
<accession>A0ABN2BYJ4</accession>
<dbReference type="EMBL" id="BAAAOR010000052">
    <property type="protein sequence ID" value="GAA1549126.1"/>
    <property type="molecule type" value="Genomic_DNA"/>
</dbReference>
<comment type="similarity">
    <text evidence="1">Belongs to the HpcH/HpaI aldolase family.</text>
</comment>
<sequence length="247" mass="25771">MNGLGGWCHVDSPYVAEVMGSAGFDWCCIDMQHGLPDRTALLPMVQALDLRGCPTVVRVPEPSDAAICHALDAGACGVIVPMVGTASRAHEAVSRCHYPPDGVRSFGPLRAKLGAPTAAGEDEPLPRCYVMIEDRSGLENLHPIAATPGVSGIFLGPADLGLSLWGDPARTSDDAMLRIGAEVARACDDAGIVAGVFAGGPSAAATWRRLGFTMIALDSDSSLLMRASRALVAESRTAMSNLEKPAY</sequence>
<dbReference type="SUPFAM" id="SSF51621">
    <property type="entry name" value="Phosphoenolpyruvate/pyruvate domain"/>
    <property type="match status" value="1"/>
</dbReference>
<evidence type="ECO:0000259" key="4">
    <source>
        <dbReference type="Pfam" id="PF03328"/>
    </source>
</evidence>
<feature type="domain" description="HpcH/HpaI aldolase/citrate lyase" evidence="4">
    <location>
        <begin position="7"/>
        <end position="226"/>
    </location>
</feature>
<dbReference type="PANTHER" id="PTHR30502:SF0">
    <property type="entry name" value="PHOSPHOENOLPYRUVATE CARBOXYLASE FAMILY PROTEIN"/>
    <property type="match status" value="1"/>
</dbReference>